<protein>
    <submittedName>
        <fullName evidence="1">Uncharacterized protein</fullName>
    </submittedName>
</protein>
<dbReference type="EMBL" id="HBNR01025456">
    <property type="protein sequence ID" value="CAE4577526.1"/>
    <property type="molecule type" value="Transcribed_RNA"/>
</dbReference>
<organism evidence="1">
    <name type="scientific">Alexandrium monilatum</name>
    <dbReference type="NCBI Taxonomy" id="311494"/>
    <lineage>
        <taxon>Eukaryota</taxon>
        <taxon>Sar</taxon>
        <taxon>Alveolata</taxon>
        <taxon>Dinophyceae</taxon>
        <taxon>Gonyaulacales</taxon>
        <taxon>Pyrocystaceae</taxon>
        <taxon>Alexandrium</taxon>
    </lineage>
</organism>
<name>A0A7S4QAI4_9DINO</name>
<gene>
    <name evidence="1" type="ORF">AMON00008_LOCUS17146</name>
</gene>
<evidence type="ECO:0000313" key="1">
    <source>
        <dbReference type="EMBL" id="CAE4577526.1"/>
    </source>
</evidence>
<reference evidence="1" key="1">
    <citation type="submission" date="2021-01" db="EMBL/GenBank/DDBJ databases">
        <authorList>
            <person name="Corre E."/>
            <person name="Pelletier E."/>
            <person name="Niang G."/>
            <person name="Scheremetjew M."/>
            <person name="Finn R."/>
            <person name="Kale V."/>
            <person name="Holt S."/>
            <person name="Cochrane G."/>
            <person name="Meng A."/>
            <person name="Brown T."/>
            <person name="Cohen L."/>
        </authorList>
    </citation>
    <scope>NUCLEOTIDE SEQUENCE</scope>
    <source>
        <strain evidence="1">CCMP3105</strain>
    </source>
</reference>
<sequence length="582" mass="59554">MCHLPPPTMDGVATNYCSAPPCPVTCGPDEMHCPFTPPPDCTGDGCVGQDSCAAKSAGCPVTCQPGEHVCHTPAPMPDGMAHNWCSPGHCPVTCDAQSEVHCPFVAPPGCTGDACMGPDSCVDKSTGCPVACQPNEYMCHTPATVPDGTAYNWCSAGFCPVTCADTETHCTFTPPHGCTGDACMGPDFCAPKISGCPATCAPGEHVCTTPPATSDTPAYNWCSAVPCPVTCADDETSCPFVPPAGCTGDACSGAETCVPKSLGCPVACPPNEHICHTPAPMPDGIATNWCSAAACPLTCAADETFCHIMPPPDCTGDACTGTDSCAPKSVGCPVTCQPNEHVCHTPAPTPDVPAHNYCSPSPCPVTCTVNETHCTFMPPPHCTGDACIGPDSCAPKSRGCPVTCQPNEHICHSPAPTPDVPAHNYCSPLHCPVTCGDDELHCAFMPPPGCHGDACSGPDSCSPKATGCPVTCQPNEHKCHMPAPSPEAPAHNYCSPTHCPVTCADDETHCTFTPPPDCTGDACSGPDSCAPKSTGCPVTCRPSENMCHSPPSTPDGIGYNWCSPSPCPVTCASDEVLCTADP</sequence>
<accession>A0A7S4QAI4</accession>
<proteinExistence type="predicted"/>
<dbReference type="AlphaFoldDB" id="A0A7S4QAI4"/>